<accession>A0A0D2LQ96</accession>
<dbReference type="OrthoDB" id="272271at2759"/>
<keyword evidence="1" id="KW-0560">Oxidoreductase</keyword>
<dbReference type="KEGG" id="mng:MNEG_14049"/>
<reference evidence="2 3" key="1">
    <citation type="journal article" date="2013" name="BMC Genomics">
        <title>Reconstruction of the lipid metabolism for the microalga Monoraphidium neglectum from its genome sequence reveals characteristics suitable for biofuel production.</title>
        <authorList>
            <person name="Bogen C."/>
            <person name="Al-Dilaimi A."/>
            <person name="Albersmeier A."/>
            <person name="Wichmann J."/>
            <person name="Grundmann M."/>
            <person name="Rupp O."/>
            <person name="Lauersen K.J."/>
            <person name="Blifernez-Klassen O."/>
            <person name="Kalinowski J."/>
            <person name="Goesmann A."/>
            <person name="Mussgnug J.H."/>
            <person name="Kruse O."/>
        </authorList>
    </citation>
    <scope>NUCLEOTIDE SEQUENCE [LARGE SCALE GENOMIC DNA]</scope>
    <source>
        <strain evidence="2 3">SAG 48.87</strain>
    </source>
</reference>
<protein>
    <submittedName>
        <fullName evidence="2">Uncharacterized protein</fullName>
    </submittedName>
</protein>
<evidence type="ECO:0000313" key="2">
    <source>
        <dbReference type="EMBL" id="KIY93914.1"/>
    </source>
</evidence>
<dbReference type="STRING" id="145388.A0A0D2LQ96"/>
<proteinExistence type="predicted"/>
<dbReference type="InterPro" id="IPR042098">
    <property type="entry name" value="TauD-like_sf"/>
</dbReference>
<dbReference type="EMBL" id="KK104440">
    <property type="protein sequence ID" value="KIY93914.1"/>
    <property type="molecule type" value="Genomic_DNA"/>
</dbReference>
<evidence type="ECO:0000313" key="3">
    <source>
        <dbReference type="Proteomes" id="UP000054498"/>
    </source>
</evidence>
<gene>
    <name evidence="2" type="ORF">MNEG_14049</name>
</gene>
<dbReference type="GeneID" id="25731572"/>
<dbReference type="RefSeq" id="XP_013892934.1">
    <property type="nucleotide sequence ID" value="XM_014037480.1"/>
</dbReference>
<name>A0A0D2LQ96_9CHLO</name>
<sequence>MVATIPRTASAVCPASAKAATAQRSAGRVAASGPQGSVQPFTPIADSRVWTPATWAGRQQEFIYTLTADDVAQLEAATAAFTAAANAPGGPGLSAALVGLTAAAFPLPRLGPKLAALADAQLRPGGAGGRGFQLLRGLPMGEWSEVAALVAYLGVAAHMGVHAVRGDGLPH</sequence>
<dbReference type="AlphaFoldDB" id="A0A0D2LQ96"/>
<keyword evidence="3" id="KW-1185">Reference proteome</keyword>
<dbReference type="Proteomes" id="UP000054498">
    <property type="component" value="Unassembled WGS sequence"/>
</dbReference>
<organism evidence="2 3">
    <name type="scientific">Monoraphidium neglectum</name>
    <dbReference type="NCBI Taxonomy" id="145388"/>
    <lineage>
        <taxon>Eukaryota</taxon>
        <taxon>Viridiplantae</taxon>
        <taxon>Chlorophyta</taxon>
        <taxon>core chlorophytes</taxon>
        <taxon>Chlorophyceae</taxon>
        <taxon>CS clade</taxon>
        <taxon>Sphaeropleales</taxon>
        <taxon>Selenastraceae</taxon>
        <taxon>Monoraphidium</taxon>
    </lineage>
</organism>
<dbReference type="Gene3D" id="3.60.130.10">
    <property type="entry name" value="Clavaminate synthase-like"/>
    <property type="match status" value="1"/>
</dbReference>
<evidence type="ECO:0000256" key="1">
    <source>
        <dbReference type="ARBA" id="ARBA00023002"/>
    </source>
</evidence>
<dbReference type="GO" id="GO:0016491">
    <property type="term" value="F:oxidoreductase activity"/>
    <property type="evidence" value="ECO:0007669"/>
    <property type="project" value="UniProtKB-KW"/>
</dbReference>